<evidence type="ECO:0000313" key="3">
    <source>
        <dbReference type="Proteomes" id="UP001328107"/>
    </source>
</evidence>
<dbReference type="Gene3D" id="3.30.710.10">
    <property type="entry name" value="Potassium Channel Kv1.1, Chain A"/>
    <property type="match status" value="1"/>
</dbReference>
<dbReference type="AlphaFoldDB" id="A0AAN4ZJ49"/>
<sequence>MVNSLVERKWNFNSAKQALSVLTISDRFCMNHVNKHILSYLKTINSDFFSTLIYGDFSEKKSGNYVIKEVDARDFTWLVNAFVERKWNFTSTEQALSVFTISDRFCMNNVNKHILSYLKTANHNLPLNTLKRFASLAARCRDNGEFMTWIFEICQSATGLITIAQSCGSSLPPHMSLFFHFLATKQEDEKSKNEEKIKKLKRESETKDLRYFVEKHKLADEKRILSEQ</sequence>
<dbReference type="Pfam" id="PF00651">
    <property type="entry name" value="BTB"/>
    <property type="match status" value="1"/>
</dbReference>
<accession>A0AAN4ZJ49</accession>
<protein>
    <recommendedName>
        <fullName evidence="1">BTB domain-containing protein</fullName>
    </recommendedName>
</protein>
<gene>
    <name evidence="2" type="ORF">PMAYCL1PPCAC_08815</name>
</gene>
<evidence type="ECO:0000259" key="1">
    <source>
        <dbReference type="Pfam" id="PF00651"/>
    </source>
</evidence>
<evidence type="ECO:0000313" key="2">
    <source>
        <dbReference type="EMBL" id="GMR38620.1"/>
    </source>
</evidence>
<reference evidence="3" key="1">
    <citation type="submission" date="2022-10" db="EMBL/GenBank/DDBJ databases">
        <title>Genome assembly of Pristionchus species.</title>
        <authorList>
            <person name="Yoshida K."/>
            <person name="Sommer R.J."/>
        </authorList>
    </citation>
    <scope>NUCLEOTIDE SEQUENCE [LARGE SCALE GENOMIC DNA]</scope>
    <source>
        <strain evidence="3">RS5460</strain>
    </source>
</reference>
<name>A0AAN4ZJ49_9BILA</name>
<dbReference type="SUPFAM" id="SSF54695">
    <property type="entry name" value="POZ domain"/>
    <property type="match status" value="1"/>
</dbReference>
<dbReference type="InterPro" id="IPR011333">
    <property type="entry name" value="SKP1/BTB/POZ_sf"/>
</dbReference>
<feature type="non-terminal residue" evidence="2">
    <location>
        <position position="228"/>
    </location>
</feature>
<dbReference type="Proteomes" id="UP001328107">
    <property type="component" value="Unassembled WGS sequence"/>
</dbReference>
<dbReference type="InterPro" id="IPR000210">
    <property type="entry name" value="BTB/POZ_dom"/>
</dbReference>
<dbReference type="EMBL" id="BTRK01000002">
    <property type="protein sequence ID" value="GMR38620.1"/>
    <property type="molecule type" value="Genomic_DNA"/>
</dbReference>
<organism evidence="2 3">
    <name type="scientific">Pristionchus mayeri</name>
    <dbReference type="NCBI Taxonomy" id="1317129"/>
    <lineage>
        <taxon>Eukaryota</taxon>
        <taxon>Metazoa</taxon>
        <taxon>Ecdysozoa</taxon>
        <taxon>Nematoda</taxon>
        <taxon>Chromadorea</taxon>
        <taxon>Rhabditida</taxon>
        <taxon>Rhabditina</taxon>
        <taxon>Diplogasteromorpha</taxon>
        <taxon>Diplogasteroidea</taxon>
        <taxon>Neodiplogasteridae</taxon>
        <taxon>Pristionchus</taxon>
    </lineage>
</organism>
<comment type="caution">
    <text evidence="2">The sequence shown here is derived from an EMBL/GenBank/DDBJ whole genome shotgun (WGS) entry which is preliminary data.</text>
</comment>
<feature type="domain" description="BTB" evidence="1">
    <location>
        <begin position="33"/>
        <end position="120"/>
    </location>
</feature>
<keyword evidence="3" id="KW-1185">Reference proteome</keyword>
<proteinExistence type="predicted"/>